<dbReference type="Pfam" id="PF13041">
    <property type="entry name" value="PPR_2"/>
    <property type="match status" value="1"/>
</dbReference>
<dbReference type="Pfam" id="PF13812">
    <property type="entry name" value="PPR_3"/>
    <property type="match status" value="2"/>
</dbReference>
<dbReference type="AlphaFoldDB" id="A0A2G8L694"/>
<dbReference type="InterPro" id="IPR002885">
    <property type="entry name" value="PPR_rpt"/>
</dbReference>
<dbReference type="Proteomes" id="UP000230750">
    <property type="component" value="Unassembled WGS sequence"/>
</dbReference>
<evidence type="ECO:0000256" key="1">
    <source>
        <dbReference type="PROSITE-ProRule" id="PRU00708"/>
    </source>
</evidence>
<dbReference type="Pfam" id="PF01535">
    <property type="entry name" value="PPR"/>
    <property type="match status" value="1"/>
</dbReference>
<name>A0A2G8L694_STIJA</name>
<proteinExistence type="predicted"/>
<dbReference type="Gene3D" id="1.25.40.10">
    <property type="entry name" value="Tetratricopeptide repeat domain"/>
    <property type="match status" value="3"/>
</dbReference>
<dbReference type="NCBIfam" id="TIGR00756">
    <property type="entry name" value="PPR"/>
    <property type="match status" value="3"/>
</dbReference>
<dbReference type="PANTHER" id="PTHR24014">
    <property type="entry name" value="2-OXOGLUTARATE AND IRON-DEPENDENT OXYGENASE DOMAIN-CONTAINING PROTEIN 2"/>
    <property type="match status" value="1"/>
</dbReference>
<organism evidence="3 4">
    <name type="scientific">Stichopus japonicus</name>
    <name type="common">Sea cucumber</name>
    <dbReference type="NCBI Taxonomy" id="307972"/>
    <lineage>
        <taxon>Eukaryota</taxon>
        <taxon>Metazoa</taxon>
        <taxon>Echinodermata</taxon>
        <taxon>Eleutherozoa</taxon>
        <taxon>Echinozoa</taxon>
        <taxon>Holothuroidea</taxon>
        <taxon>Aspidochirotacea</taxon>
        <taxon>Aspidochirotida</taxon>
        <taxon>Stichopodidae</taxon>
        <taxon>Apostichopus</taxon>
    </lineage>
</organism>
<dbReference type="InterPro" id="IPR011990">
    <property type="entry name" value="TPR-like_helical_dom_sf"/>
</dbReference>
<feature type="repeat" description="PPR" evidence="1">
    <location>
        <begin position="631"/>
        <end position="665"/>
    </location>
</feature>
<gene>
    <name evidence="3" type="ORF">BSL78_07365</name>
</gene>
<sequence>MVFCLQCSVKRFAQSYDTHLLGFNVCDNKRQLLSHMTSGSFYQSCYGRMVHIDDVRCRSTALQTFGRSISNETDGGATYLREKKLEESIRKSYSRNKRYTSREDEEKEDVKSRKEDRYDEGDTFGTLSPQIFFEVSDTSLSSVDLEEDEEDRDWLKLRRRQNTPYWYANQMKKLVKDGKLAEGIDFLETRMLKEDNVQPIEYNYDVLIGACGRAGYTKKAFQLYNRMKERNLHPSNVTYTSLFNACAESPWPTTDGYVRLKKLHQYLLDKEVKLNLITHRAMIKAYGKCGDIEGAFHLFHHLLSSGMADARSFATILTACASHKDAGFTYAIEAWRQMVVRGLQPDDYCFNLLLRIVRDCGIGDPKTASRVLLKPVVVSDTHLIDRTRNNKGRRGTGRTDVGTAGGEDLKREGERNKREEMMELHPASIKDVSQGERRKRKWVGYGFKWWQESYRSPSMSKVAMREEAYSKDLEIVHSIAVSHLPNVLDTHADLKHVDSLANIQTAPDRLSLVGNMEGVMNQMTKCKVKPNVKTLSLLLDVVPMTTEEENKIMAIINELGVSVDVDFYNMVIHRRTKRGDLVQAKEILPMIHQSGLHPNLRTFANLAIECTKMDDGLQLLKDLEGFGLRPNQVLYGALMNAAFKVRNFDYLHRLMQNMKEENVKPNERIISLLHSAAYFGSRAPKDKQPKPHVQKRVNLFRSRYFQWLSEMEAVEEQHPWKEYNIKTKTREEDVESEKTTSL</sequence>
<dbReference type="GO" id="GO:0042780">
    <property type="term" value="P:tRNA 3'-end processing"/>
    <property type="evidence" value="ECO:0007669"/>
    <property type="project" value="TreeGrafter"/>
</dbReference>
<protein>
    <submittedName>
        <fullName evidence="3">Putative pentatricopeptide repeat-containing protein 1, mitochondrial</fullName>
    </submittedName>
</protein>
<evidence type="ECO:0000313" key="3">
    <source>
        <dbReference type="EMBL" id="PIK55705.1"/>
    </source>
</evidence>
<evidence type="ECO:0000313" key="4">
    <source>
        <dbReference type="Proteomes" id="UP000230750"/>
    </source>
</evidence>
<feature type="region of interest" description="Disordered" evidence="2">
    <location>
        <begin position="387"/>
        <end position="417"/>
    </location>
</feature>
<feature type="repeat" description="PPR" evidence="1">
    <location>
        <begin position="200"/>
        <end position="234"/>
    </location>
</feature>
<dbReference type="EMBL" id="MRZV01000203">
    <property type="protein sequence ID" value="PIK55705.1"/>
    <property type="molecule type" value="Genomic_DNA"/>
</dbReference>
<dbReference type="PROSITE" id="PS51375">
    <property type="entry name" value="PPR"/>
    <property type="match status" value="3"/>
</dbReference>
<dbReference type="PANTHER" id="PTHR24014:SF6">
    <property type="entry name" value="PENTATRICOPEPTIDE REPEAT-CONTAINING PROTEIN 1, MITOCHONDRIAL"/>
    <property type="match status" value="1"/>
</dbReference>
<feature type="repeat" description="PPR" evidence="1">
    <location>
        <begin position="275"/>
        <end position="309"/>
    </location>
</feature>
<feature type="compositionally biased region" description="Basic and acidic residues" evidence="2">
    <location>
        <begin position="407"/>
        <end position="417"/>
    </location>
</feature>
<feature type="region of interest" description="Disordered" evidence="2">
    <location>
        <begin position="95"/>
        <end position="119"/>
    </location>
</feature>
<dbReference type="GO" id="GO:0000049">
    <property type="term" value="F:tRNA binding"/>
    <property type="evidence" value="ECO:0007669"/>
    <property type="project" value="TreeGrafter"/>
</dbReference>
<reference evidence="3 4" key="1">
    <citation type="journal article" date="2017" name="PLoS Biol.">
        <title>The sea cucumber genome provides insights into morphological evolution and visceral regeneration.</title>
        <authorList>
            <person name="Zhang X."/>
            <person name="Sun L."/>
            <person name="Yuan J."/>
            <person name="Sun Y."/>
            <person name="Gao Y."/>
            <person name="Zhang L."/>
            <person name="Li S."/>
            <person name="Dai H."/>
            <person name="Hamel J.F."/>
            <person name="Liu C."/>
            <person name="Yu Y."/>
            <person name="Liu S."/>
            <person name="Lin W."/>
            <person name="Guo K."/>
            <person name="Jin S."/>
            <person name="Xu P."/>
            <person name="Storey K.B."/>
            <person name="Huan P."/>
            <person name="Zhang T."/>
            <person name="Zhou Y."/>
            <person name="Zhang J."/>
            <person name="Lin C."/>
            <person name="Li X."/>
            <person name="Xing L."/>
            <person name="Huo D."/>
            <person name="Sun M."/>
            <person name="Wang L."/>
            <person name="Mercier A."/>
            <person name="Li F."/>
            <person name="Yang H."/>
            <person name="Xiang J."/>
        </authorList>
    </citation>
    <scope>NUCLEOTIDE SEQUENCE [LARGE SCALE GENOMIC DNA]</scope>
    <source>
        <strain evidence="3">Shaxun</strain>
        <tissue evidence="3">Muscle</tissue>
    </source>
</reference>
<comment type="caution">
    <text evidence="3">The sequence shown here is derived from an EMBL/GenBank/DDBJ whole genome shotgun (WGS) entry which is preliminary data.</text>
</comment>
<dbReference type="STRING" id="307972.A0A2G8L694"/>
<dbReference type="OrthoDB" id="185373at2759"/>
<keyword evidence="4" id="KW-1185">Reference proteome</keyword>
<evidence type="ECO:0000256" key="2">
    <source>
        <dbReference type="SAM" id="MobiDB-lite"/>
    </source>
</evidence>
<accession>A0A2G8L694</accession>
<dbReference type="GO" id="GO:0005759">
    <property type="term" value="C:mitochondrial matrix"/>
    <property type="evidence" value="ECO:0007669"/>
    <property type="project" value="TreeGrafter"/>
</dbReference>
<feature type="compositionally biased region" description="Basic and acidic residues" evidence="2">
    <location>
        <begin position="100"/>
        <end position="117"/>
    </location>
</feature>